<evidence type="ECO:0000313" key="4">
    <source>
        <dbReference type="Proteomes" id="UP001155027"/>
    </source>
</evidence>
<dbReference type="Proteomes" id="UP001155027">
    <property type="component" value="Unassembled WGS sequence"/>
</dbReference>
<dbReference type="EMBL" id="JANUAU010000009">
    <property type="protein sequence ID" value="MCS3678801.1"/>
    <property type="molecule type" value="Genomic_DNA"/>
</dbReference>
<evidence type="ECO:0000259" key="1">
    <source>
        <dbReference type="SMART" id="SM00953"/>
    </source>
</evidence>
<sequence>MADLTVWRLTKEQYSGSAFSGEGARQYGGRFNSPGISVVYTAESLPLALVETMTGLERYDQLRRYVFFRVGIPQGQLSKLEAEDLPDGWDRHPPSSRSQRVGDRWVSREESAVLRVPSVAVPYSYNYLLNPLHEAFDNIEIGQAEPFPVDERLISDR</sequence>
<dbReference type="SMART" id="SM00953">
    <property type="entry name" value="RES"/>
    <property type="match status" value="1"/>
</dbReference>
<proteinExistence type="predicted"/>
<dbReference type="RefSeq" id="WP_183957524.1">
    <property type="nucleotide sequence ID" value="NZ_JACIFC010000013.1"/>
</dbReference>
<feature type="domain" description="RES" evidence="1">
    <location>
        <begin position="18"/>
        <end position="143"/>
    </location>
</feature>
<dbReference type="Proteomes" id="UP001155110">
    <property type="component" value="Unassembled WGS sequence"/>
</dbReference>
<protein>
    <submittedName>
        <fullName evidence="2">RES domain-containing protein</fullName>
    </submittedName>
</protein>
<dbReference type="InterPro" id="IPR014914">
    <property type="entry name" value="RES_dom"/>
</dbReference>
<gene>
    <name evidence="2" type="ORF">GGP71_002742</name>
    <name evidence="3" type="ORF">GGP99_002860</name>
</gene>
<evidence type="ECO:0000313" key="2">
    <source>
        <dbReference type="EMBL" id="MCS3678801.1"/>
    </source>
</evidence>
<comment type="caution">
    <text evidence="2">The sequence shown here is derived from an EMBL/GenBank/DDBJ whole genome shotgun (WGS) entry which is preliminary data.</text>
</comment>
<name>A0A9X2TU10_9BACT</name>
<reference evidence="2" key="1">
    <citation type="submission" date="2022-08" db="EMBL/GenBank/DDBJ databases">
        <title>Genomic Encyclopedia of Type Strains, Phase V (KMG-V): Genome sequencing to study the core and pangenomes of soil and plant-associated prokaryotes.</title>
        <authorList>
            <person name="Whitman W."/>
        </authorList>
    </citation>
    <scope>NUCLEOTIDE SEQUENCE</scope>
    <source>
        <strain evidence="2">0</strain>
        <strain evidence="3">SP3002</strain>
    </source>
</reference>
<accession>A0A9X2TU10</accession>
<dbReference type="Pfam" id="PF08808">
    <property type="entry name" value="RES"/>
    <property type="match status" value="1"/>
</dbReference>
<dbReference type="AlphaFoldDB" id="A0A9X2TU10"/>
<dbReference type="EMBL" id="JANTZM010000015">
    <property type="protein sequence ID" value="MCS4158877.1"/>
    <property type="molecule type" value="Genomic_DNA"/>
</dbReference>
<organism evidence="2 4">
    <name type="scientific">Salinibacter ruber</name>
    <dbReference type="NCBI Taxonomy" id="146919"/>
    <lineage>
        <taxon>Bacteria</taxon>
        <taxon>Pseudomonadati</taxon>
        <taxon>Rhodothermota</taxon>
        <taxon>Rhodothermia</taxon>
        <taxon>Rhodothermales</taxon>
        <taxon>Salinibacteraceae</taxon>
        <taxon>Salinibacter</taxon>
    </lineage>
</organism>
<evidence type="ECO:0000313" key="3">
    <source>
        <dbReference type="EMBL" id="MCS4158877.1"/>
    </source>
</evidence>